<dbReference type="InterPro" id="IPR013766">
    <property type="entry name" value="Thioredoxin_domain"/>
</dbReference>
<dbReference type="Pfam" id="PF00578">
    <property type="entry name" value="AhpC-TSA"/>
    <property type="match status" value="1"/>
</dbReference>
<evidence type="ECO:0000256" key="4">
    <source>
        <dbReference type="ARBA" id="ARBA00023157"/>
    </source>
</evidence>
<organism evidence="8 9">
    <name type="scientific">Actinokineospora spheciospongiae</name>
    <dbReference type="NCBI Taxonomy" id="909613"/>
    <lineage>
        <taxon>Bacteria</taxon>
        <taxon>Bacillati</taxon>
        <taxon>Actinomycetota</taxon>
        <taxon>Actinomycetes</taxon>
        <taxon>Pseudonocardiales</taxon>
        <taxon>Pseudonocardiaceae</taxon>
        <taxon>Actinokineospora</taxon>
    </lineage>
</organism>
<dbReference type="GO" id="GO:0016491">
    <property type="term" value="F:oxidoreductase activity"/>
    <property type="evidence" value="ECO:0007669"/>
    <property type="project" value="InterPro"/>
</dbReference>
<dbReference type="STRING" id="909613.UO65_4157"/>
<dbReference type="Gene3D" id="3.40.30.10">
    <property type="entry name" value="Glutaredoxin"/>
    <property type="match status" value="1"/>
</dbReference>
<evidence type="ECO:0000313" key="9">
    <source>
        <dbReference type="Proteomes" id="UP000019277"/>
    </source>
</evidence>
<keyword evidence="4" id="KW-1015">Disulfide bond</keyword>
<evidence type="ECO:0000256" key="5">
    <source>
        <dbReference type="ARBA" id="ARBA00023284"/>
    </source>
</evidence>
<sequence>MRLSVVRAAVVLVGVAFAGGAGCGAGNPSAVPVNGALVPVEQRVAIDAVAGEDLVEPGKALSSNDFAGEVVVLNVWGTWCGPCRGEVGKLERVRADTEGAGVEFLGVDIRDNDRSVPVDFVRDRGVGYPSIYDPAGRSLVGLGKYRSIAVPTTLVLDRRHRVAAVFHGAVLAEDVLPRVREVVAEAVG</sequence>
<keyword evidence="9" id="KW-1185">Reference proteome</keyword>
<dbReference type="GO" id="GO:0016209">
    <property type="term" value="F:antioxidant activity"/>
    <property type="evidence" value="ECO:0007669"/>
    <property type="project" value="InterPro"/>
</dbReference>
<evidence type="ECO:0000256" key="6">
    <source>
        <dbReference type="SAM" id="SignalP"/>
    </source>
</evidence>
<gene>
    <name evidence="8" type="ORF">UO65_4157</name>
</gene>
<feature type="domain" description="Thioredoxin" evidence="7">
    <location>
        <begin position="19"/>
        <end position="184"/>
    </location>
</feature>
<evidence type="ECO:0000256" key="2">
    <source>
        <dbReference type="ARBA" id="ARBA00022748"/>
    </source>
</evidence>
<dbReference type="GO" id="GO:0017004">
    <property type="term" value="P:cytochrome complex assembly"/>
    <property type="evidence" value="ECO:0007669"/>
    <property type="project" value="UniProtKB-KW"/>
</dbReference>
<dbReference type="PANTHER" id="PTHR42852:SF6">
    <property type="entry name" value="THIOL:DISULFIDE INTERCHANGE PROTEIN DSBE"/>
    <property type="match status" value="1"/>
</dbReference>
<dbReference type="GO" id="GO:0030313">
    <property type="term" value="C:cell envelope"/>
    <property type="evidence" value="ECO:0007669"/>
    <property type="project" value="UniProtKB-SubCell"/>
</dbReference>
<dbReference type="InterPro" id="IPR017937">
    <property type="entry name" value="Thioredoxin_CS"/>
</dbReference>
<keyword evidence="3" id="KW-0812">Transmembrane</keyword>
<evidence type="ECO:0000256" key="1">
    <source>
        <dbReference type="ARBA" id="ARBA00004196"/>
    </source>
</evidence>
<keyword evidence="6" id="KW-0732">Signal</keyword>
<proteinExistence type="predicted"/>
<dbReference type="EMBL" id="AYXG01000154">
    <property type="protein sequence ID" value="EWC60555.1"/>
    <property type="molecule type" value="Genomic_DNA"/>
</dbReference>
<dbReference type="eggNOG" id="COG0526">
    <property type="taxonomic scope" value="Bacteria"/>
</dbReference>
<dbReference type="PROSITE" id="PS00194">
    <property type="entry name" value="THIOREDOXIN_1"/>
    <property type="match status" value="1"/>
</dbReference>
<dbReference type="InterPro" id="IPR036249">
    <property type="entry name" value="Thioredoxin-like_sf"/>
</dbReference>
<protein>
    <submittedName>
        <fullName evidence="8">Thiol:disulfide oxidoreductase related to ResA</fullName>
    </submittedName>
</protein>
<evidence type="ECO:0000259" key="7">
    <source>
        <dbReference type="PROSITE" id="PS51352"/>
    </source>
</evidence>
<dbReference type="PROSITE" id="PS51352">
    <property type="entry name" value="THIOREDOXIN_2"/>
    <property type="match status" value="1"/>
</dbReference>
<accession>W7II46</accession>
<evidence type="ECO:0000256" key="3">
    <source>
        <dbReference type="ARBA" id="ARBA00022968"/>
    </source>
</evidence>
<keyword evidence="3" id="KW-0735">Signal-anchor</keyword>
<dbReference type="Proteomes" id="UP000019277">
    <property type="component" value="Unassembled WGS sequence"/>
</dbReference>
<keyword evidence="5" id="KW-0676">Redox-active center</keyword>
<comment type="subcellular location">
    <subcellularLocation>
        <location evidence="1">Cell envelope</location>
    </subcellularLocation>
</comment>
<feature type="chain" id="PRO_5004896018" evidence="6">
    <location>
        <begin position="19"/>
        <end position="188"/>
    </location>
</feature>
<reference evidence="8 9" key="1">
    <citation type="journal article" date="2014" name="Genome Announc.">
        <title>Draft Genome Sequence of the Antitrypanosomally Active Sponge-Associated Bacterium Actinokineospora sp. Strain EG49.</title>
        <authorList>
            <person name="Harjes J."/>
            <person name="Ryu T."/>
            <person name="Abdelmohsen U.R."/>
            <person name="Moitinho-Silva L."/>
            <person name="Horn H."/>
            <person name="Ravasi T."/>
            <person name="Hentschel U."/>
        </authorList>
    </citation>
    <scope>NUCLEOTIDE SEQUENCE [LARGE SCALE GENOMIC DNA]</scope>
    <source>
        <strain evidence="8 9">EG49</strain>
    </source>
</reference>
<keyword evidence="2" id="KW-0201">Cytochrome c-type biogenesis</keyword>
<dbReference type="InterPro" id="IPR050553">
    <property type="entry name" value="Thioredoxin_ResA/DsbE_sf"/>
</dbReference>
<feature type="signal peptide" evidence="6">
    <location>
        <begin position="1"/>
        <end position="18"/>
    </location>
</feature>
<comment type="caution">
    <text evidence="8">The sequence shown here is derived from an EMBL/GenBank/DDBJ whole genome shotgun (WGS) entry which is preliminary data.</text>
</comment>
<dbReference type="CDD" id="cd02966">
    <property type="entry name" value="TlpA_like_family"/>
    <property type="match status" value="1"/>
</dbReference>
<dbReference type="InterPro" id="IPR000866">
    <property type="entry name" value="AhpC/TSA"/>
</dbReference>
<dbReference type="SUPFAM" id="SSF52833">
    <property type="entry name" value="Thioredoxin-like"/>
    <property type="match status" value="1"/>
</dbReference>
<name>W7II46_9PSEU</name>
<dbReference type="OrthoDB" id="9796554at2"/>
<evidence type="ECO:0000313" key="8">
    <source>
        <dbReference type="EMBL" id="EWC60555.1"/>
    </source>
</evidence>
<dbReference type="AlphaFoldDB" id="W7II46"/>
<dbReference type="PROSITE" id="PS51257">
    <property type="entry name" value="PROKAR_LIPOPROTEIN"/>
    <property type="match status" value="1"/>
</dbReference>
<dbReference type="PANTHER" id="PTHR42852">
    <property type="entry name" value="THIOL:DISULFIDE INTERCHANGE PROTEIN DSBE"/>
    <property type="match status" value="1"/>
</dbReference>
<dbReference type="RefSeq" id="WP_052021411.1">
    <property type="nucleotide sequence ID" value="NZ_AYXG01000154.1"/>
</dbReference>
<dbReference type="PATRIC" id="fig|909613.9.peg.4160"/>